<evidence type="ECO:0000313" key="2">
    <source>
        <dbReference type="EMBL" id="OGN23929.1"/>
    </source>
</evidence>
<feature type="transmembrane region" description="Helical" evidence="1">
    <location>
        <begin position="76"/>
        <end position="95"/>
    </location>
</feature>
<evidence type="ECO:0000313" key="3">
    <source>
        <dbReference type="Proteomes" id="UP000178911"/>
    </source>
</evidence>
<organism evidence="2 3">
    <name type="scientific">Candidatus Yanofskybacteria bacterium RIFCSPLOWO2_01_FULL_43_22</name>
    <dbReference type="NCBI Taxonomy" id="1802695"/>
    <lineage>
        <taxon>Bacteria</taxon>
        <taxon>Candidatus Yanofskyibacteriota</taxon>
    </lineage>
</organism>
<dbReference type="STRING" id="1802695.A3A13_02485"/>
<reference evidence="2 3" key="1">
    <citation type="journal article" date="2016" name="Nat. Commun.">
        <title>Thousands of microbial genomes shed light on interconnected biogeochemical processes in an aquifer system.</title>
        <authorList>
            <person name="Anantharaman K."/>
            <person name="Brown C.T."/>
            <person name="Hug L.A."/>
            <person name="Sharon I."/>
            <person name="Castelle C.J."/>
            <person name="Probst A.J."/>
            <person name="Thomas B.C."/>
            <person name="Singh A."/>
            <person name="Wilkins M.J."/>
            <person name="Karaoz U."/>
            <person name="Brodie E.L."/>
            <person name="Williams K.H."/>
            <person name="Hubbard S.S."/>
            <person name="Banfield J.F."/>
        </authorList>
    </citation>
    <scope>NUCLEOTIDE SEQUENCE [LARGE SCALE GENOMIC DNA]</scope>
</reference>
<proteinExistence type="predicted"/>
<keyword evidence="1" id="KW-1133">Transmembrane helix</keyword>
<dbReference type="EMBL" id="MGKJ01000014">
    <property type="protein sequence ID" value="OGN23929.1"/>
    <property type="molecule type" value="Genomic_DNA"/>
</dbReference>
<name>A0A1F8GHL8_9BACT</name>
<evidence type="ECO:0000256" key="1">
    <source>
        <dbReference type="SAM" id="Phobius"/>
    </source>
</evidence>
<sequence>MMVTIFIEYFYWHFGVAPFEIFKIMKNYQIAVWHKFLIARHFQTLFSPWHRQNASDFWSRKKTFVDKISNVVIDTYIRLIAAGLRLTLILSGLIFEALVFVGFMLIFIAWLAWPALAIYLVFKGASFIL</sequence>
<protein>
    <submittedName>
        <fullName evidence="2">Uncharacterized protein</fullName>
    </submittedName>
</protein>
<dbReference type="Proteomes" id="UP000178911">
    <property type="component" value="Unassembled WGS sequence"/>
</dbReference>
<accession>A0A1F8GHL8</accession>
<keyword evidence="1" id="KW-0472">Membrane</keyword>
<dbReference type="AlphaFoldDB" id="A0A1F8GHL8"/>
<comment type="caution">
    <text evidence="2">The sequence shown here is derived from an EMBL/GenBank/DDBJ whole genome shotgun (WGS) entry which is preliminary data.</text>
</comment>
<feature type="transmembrane region" description="Helical" evidence="1">
    <location>
        <begin position="101"/>
        <end position="122"/>
    </location>
</feature>
<gene>
    <name evidence="2" type="ORF">A3A13_02485</name>
</gene>
<keyword evidence="1" id="KW-0812">Transmembrane</keyword>